<dbReference type="GO" id="GO:0050660">
    <property type="term" value="F:flavin adenine dinucleotide binding"/>
    <property type="evidence" value="ECO:0007669"/>
    <property type="project" value="InterPro"/>
</dbReference>
<dbReference type="OrthoDB" id="9785276at2"/>
<evidence type="ECO:0000256" key="2">
    <source>
        <dbReference type="ARBA" id="ARBA00010790"/>
    </source>
</evidence>
<comment type="cofactor">
    <cofactor evidence="1 5">
        <name>FAD</name>
        <dbReference type="ChEBI" id="CHEBI:57692"/>
    </cofactor>
</comment>
<dbReference type="Gene3D" id="3.50.50.60">
    <property type="entry name" value="FAD/NAD(P)-binding domain"/>
    <property type="match status" value="1"/>
</dbReference>
<keyword evidence="4 5" id="KW-0274">FAD</keyword>
<proteinExistence type="inferred from homology"/>
<keyword evidence="8" id="KW-1185">Reference proteome</keyword>
<dbReference type="RefSeq" id="WP_110887503.1">
    <property type="nucleotide sequence ID" value="NZ_QJSX01000011.1"/>
</dbReference>
<feature type="binding site" evidence="5">
    <location>
        <position position="80"/>
    </location>
    <ligand>
        <name>FAD</name>
        <dbReference type="ChEBI" id="CHEBI:57692"/>
    </ligand>
</feature>
<dbReference type="EMBL" id="QJSX01000011">
    <property type="protein sequence ID" value="PYE52929.1"/>
    <property type="molecule type" value="Genomic_DNA"/>
</dbReference>
<dbReference type="Pfam" id="PF00732">
    <property type="entry name" value="GMC_oxred_N"/>
    <property type="match status" value="1"/>
</dbReference>
<name>A0A318S7A4_9DEIO</name>
<dbReference type="InterPro" id="IPR036188">
    <property type="entry name" value="FAD/NAD-bd_sf"/>
</dbReference>
<dbReference type="InterPro" id="IPR012132">
    <property type="entry name" value="GMC_OxRdtase"/>
</dbReference>
<dbReference type="AlphaFoldDB" id="A0A318S7A4"/>
<dbReference type="InterPro" id="IPR000172">
    <property type="entry name" value="GMC_OxRdtase_N"/>
</dbReference>
<dbReference type="PROSITE" id="PS00624">
    <property type="entry name" value="GMC_OXRED_2"/>
    <property type="match status" value="1"/>
</dbReference>
<sequence length="513" mass="55452">MTFDFIVVGAGSAGCVLTRRLVDAGASVLLLEAGGHDRDLRVTAPAAFSRTFRTRFDWALETQPQRHLDDRRLFWPRGRVLGGSSSINATIWIRPPQEDFGAWGEGWSWTDVLPAFKVIETFDGGESATRGGDGELPVGARAFTHPLSYAFVEAARSAGFETRRSFNDGAIEGFGLLECNHRNGERVSAWRAFLAPLVPHPKLTVKTNVTVLRVDFEGKRAVGVTIRSGGKTRTLRAGGVVLAAGAVHSPHLLMLSGVGPRENLERVGIDVVLDAPSVGRNLQDHLAAPLIFSARVATLDSTALTLRAAARYLRTREGPLASNIAEAGGFIRSTPDLALPDVQFLFGPAYFRNHGFTRERGDFFSLGPVLVTPKSRGEVTLETNDPTRPPVIDPNYLSAEEDLDALVRGLAVGREISRSQPLKGFRSEEVLPAHPNLEAHVRAEAQTLYHPVGTCALGVRADAVVSPRLAVHELQGLWVADASVIPVIPRVNTNAAAMMIGQRGAEFILRDAP</sequence>
<dbReference type="PANTHER" id="PTHR11552:SF147">
    <property type="entry name" value="CHOLINE DEHYDROGENASE, MITOCHONDRIAL"/>
    <property type="match status" value="1"/>
</dbReference>
<dbReference type="SUPFAM" id="SSF51905">
    <property type="entry name" value="FAD/NAD(P)-binding domain"/>
    <property type="match status" value="1"/>
</dbReference>
<dbReference type="GO" id="GO:0016614">
    <property type="term" value="F:oxidoreductase activity, acting on CH-OH group of donors"/>
    <property type="evidence" value="ECO:0007669"/>
    <property type="project" value="InterPro"/>
</dbReference>
<comment type="caution">
    <text evidence="7">The sequence shown here is derived from an EMBL/GenBank/DDBJ whole genome shotgun (WGS) entry which is preliminary data.</text>
</comment>
<reference evidence="7 8" key="1">
    <citation type="submission" date="2018-06" db="EMBL/GenBank/DDBJ databases">
        <title>Genomic Encyclopedia of Type Strains, Phase IV (KMG-IV): sequencing the most valuable type-strain genomes for metagenomic binning, comparative biology and taxonomic classification.</title>
        <authorList>
            <person name="Goeker M."/>
        </authorList>
    </citation>
    <scope>NUCLEOTIDE SEQUENCE [LARGE SCALE GENOMIC DNA]</scope>
    <source>
        <strain evidence="7 8">DSM 18048</strain>
    </source>
</reference>
<evidence type="ECO:0000313" key="8">
    <source>
        <dbReference type="Proteomes" id="UP000248326"/>
    </source>
</evidence>
<keyword evidence="3" id="KW-0285">Flavoprotein</keyword>
<accession>A0A318S7A4</accession>
<evidence type="ECO:0000256" key="5">
    <source>
        <dbReference type="PIRSR" id="PIRSR000137-2"/>
    </source>
</evidence>
<dbReference type="PANTHER" id="PTHR11552">
    <property type="entry name" value="GLUCOSE-METHANOL-CHOLINE GMC OXIDOREDUCTASE"/>
    <property type="match status" value="1"/>
</dbReference>
<dbReference type="InterPro" id="IPR007867">
    <property type="entry name" value="GMC_OxRtase_C"/>
</dbReference>
<evidence type="ECO:0000313" key="7">
    <source>
        <dbReference type="EMBL" id="PYE52929.1"/>
    </source>
</evidence>
<evidence type="ECO:0000259" key="6">
    <source>
        <dbReference type="PROSITE" id="PS00624"/>
    </source>
</evidence>
<gene>
    <name evidence="7" type="ORF">DES52_111101</name>
</gene>
<evidence type="ECO:0000256" key="4">
    <source>
        <dbReference type="ARBA" id="ARBA00022827"/>
    </source>
</evidence>
<feature type="binding site" evidence="5">
    <location>
        <position position="211"/>
    </location>
    <ligand>
        <name>FAD</name>
        <dbReference type="ChEBI" id="CHEBI:57692"/>
    </ligand>
</feature>
<evidence type="ECO:0000256" key="3">
    <source>
        <dbReference type="ARBA" id="ARBA00022630"/>
    </source>
</evidence>
<evidence type="ECO:0000256" key="1">
    <source>
        <dbReference type="ARBA" id="ARBA00001974"/>
    </source>
</evidence>
<organism evidence="7 8">
    <name type="scientific">Deinococcus yavapaiensis KR-236</name>
    <dbReference type="NCBI Taxonomy" id="694435"/>
    <lineage>
        <taxon>Bacteria</taxon>
        <taxon>Thermotogati</taxon>
        <taxon>Deinococcota</taxon>
        <taxon>Deinococci</taxon>
        <taxon>Deinococcales</taxon>
        <taxon>Deinococcaceae</taxon>
        <taxon>Deinococcus</taxon>
    </lineage>
</organism>
<protein>
    <submittedName>
        <fullName evidence="7">Choline dehydrogenase-like flavoprotein</fullName>
    </submittedName>
</protein>
<dbReference type="Pfam" id="PF05199">
    <property type="entry name" value="GMC_oxred_C"/>
    <property type="match status" value="1"/>
</dbReference>
<feature type="domain" description="Glucose-methanol-choline oxidoreductase N-terminal" evidence="6">
    <location>
        <begin position="245"/>
        <end position="259"/>
    </location>
</feature>
<comment type="similarity">
    <text evidence="2">Belongs to the GMC oxidoreductase family.</text>
</comment>
<dbReference type="SUPFAM" id="SSF54373">
    <property type="entry name" value="FAD-linked reductases, C-terminal domain"/>
    <property type="match status" value="1"/>
</dbReference>
<dbReference type="Proteomes" id="UP000248326">
    <property type="component" value="Unassembled WGS sequence"/>
</dbReference>
<dbReference type="PIRSF" id="PIRSF000137">
    <property type="entry name" value="Alcohol_oxidase"/>
    <property type="match status" value="1"/>
</dbReference>
<dbReference type="Gene3D" id="3.30.560.10">
    <property type="entry name" value="Glucose Oxidase, domain 3"/>
    <property type="match status" value="1"/>
</dbReference>